<evidence type="ECO:0000313" key="1">
    <source>
        <dbReference type="EMBL" id="MBX43524.1"/>
    </source>
</evidence>
<dbReference type="EMBL" id="GGEC01063040">
    <property type="protein sequence ID" value="MBX43524.1"/>
    <property type="molecule type" value="Transcribed_RNA"/>
</dbReference>
<name>A0A2P2NMA1_RHIMU</name>
<protein>
    <submittedName>
        <fullName evidence="1">Uncharacterized protein</fullName>
    </submittedName>
</protein>
<sequence>MKVVQFLVVPWLSVLADLYLIANAALASTFQYFNAFHSLEL</sequence>
<accession>A0A2P2NMA1</accession>
<organism evidence="1">
    <name type="scientific">Rhizophora mucronata</name>
    <name type="common">Asiatic mangrove</name>
    <dbReference type="NCBI Taxonomy" id="61149"/>
    <lineage>
        <taxon>Eukaryota</taxon>
        <taxon>Viridiplantae</taxon>
        <taxon>Streptophyta</taxon>
        <taxon>Embryophyta</taxon>
        <taxon>Tracheophyta</taxon>
        <taxon>Spermatophyta</taxon>
        <taxon>Magnoliopsida</taxon>
        <taxon>eudicotyledons</taxon>
        <taxon>Gunneridae</taxon>
        <taxon>Pentapetalae</taxon>
        <taxon>rosids</taxon>
        <taxon>fabids</taxon>
        <taxon>Malpighiales</taxon>
        <taxon>Rhizophoraceae</taxon>
        <taxon>Rhizophora</taxon>
    </lineage>
</organism>
<proteinExistence type="predicted"/>
<reference evidence="1" key="1">
    <citation type="submission" date="2018-02" db="EMBL/GenBank/DDBJ databases">
        <title>Rhizophora mucronata_Transcriptome.</title>
        <authorList>
            <person name="Meera S.P."/>
            <person name="Sreeshan A."/>
            <person name="Augustine A."/>
        </authorList>
    </citation>
    <scope>NUCLEOTIDE SEQUENCE</scope>
    <source>
        <tissue evidence="1">Leaf</tissue>
    </source>
</reference>
<dbReference type="AlphaFoldDB" id="A0A2P2NMA1"/>